<feature type="binding site" evidence="14">
    <location>
        <position position="385"/>
    </location>
    <ligand>
        <name>Mg(2+)</name>
        <dbReference type="ChEBI" id="CHEBI:18420"/>
    </ligand>
</feature>
<dbReference type="NCBIfam" id="TIGR01509">
    <property type="entry name" value="HAD-SF-IA-v3"/>
    <property type="match status" value="1"/>
</dbReference>
<dbReference type="SFLD" id="SFLDG01129">
    <property type="entry name" value="C1.5:_HAD__Beta-PGM__Phosphata"/>
    <property type="match status" value="1"/>
</dbReference>
<feature type="active site" description="Schiff-base intermediate with substrate" evidence="14">
    <location>
        <position position="424"/>
    </location>
</feature>
<dbReference type="InterPro" id="IPR006439">
    <property type="entry name" value="HAD-SF_hydro_IA"/>
</dbReference>
<comment type="subunit">
    <text evidence="2 15">Homodimer.</text>
</comment>
<keyword evidence="19" id="KW-1185">Reference proteome</keyword>
<dbReference type="HAMAP" id="MF_01375">
    <property type="entry name" value="PhnX"/>
    <property type="match status" value="1"/>
</dbReference>
<organism evidence="17 20">
    <name type="scientific">Pseudoduganella albidiflava</name>
    <dbReference type="NCBI Taxonomy" id="321983"/>
    <lineage>
        <taxon>Bacteria</taxon>
        <taxon>Pseudomonadati</taxon>
        <taxon>Pseudomonadota</taxon>
        <taxon>Betaproteobacteria</taxon>
        <taxon>Burkholderiales</taxon>
        <taxon>Oxalobacteraceae</taxon>
        <taxon>Telluria group</taxon>
        <taxon>Pseudoduganella</taxon>
    </lineage>
</organism>
<evidence type="ECO:0000256" key="5">
    <source>
        <dbReference type="ARBA" id="ARBA00022723"/>
    </source>
</evidence>
<evidence type="ECO:0000256" key="2">
    <source>
        <dbReference type="ARBA" id="ARBA00011738"/>
    </source>
</evidence>
<reference evidence="17" key="3">
    <citation type="submission" date="2022-12" db="EMBL/GenBank/DDBJ databases">
        <authorList>
            <person name="Sun Q."/>
            <person name="Kim S."/>
        </authorList>
    </citation>
    <scope>NUCLEOTIDE SEQUENCE</scope>
    <source>
        <strain evidence="17">KCTC 12343</strain>
    </source>
</reference>
<evidence type="ECO:0000256" key="6">
    <source>
        <dbReference type="ARBA" id="ARBA00022801"/>
    </source>
</evidence>
<dbReference type="NCBIfam" id="TIGR03301">
    <property type="entry name" value="PhnW-AepZ"/>
    <property type="match status" value="1"/>
</dbReference>
<dbReference type="NCBIfam" id="NF010006">
    <property type="entry name" value="PRK13479.1"/>
    <property type="match status" value="1"/>
</dbReference>
<feature type="domain" description="Aminotransferase class V" evidence="16">
    <location>
        <begin position="60"/>
        <end position="289"/>
    </location>
</feature>
<dbReference type="InterPro" id="IPR023214">
    <property type="entry name" value="HAD_sf"/>
</dbReference>
<dbReference type="InterPro" id="IPR036412">
    <property type="entry name" value="HAD-like_sf"/>
</dbReference>
<dbReference type="HAMAP" id="MF_01376">
    <property type="entry name" value="PhnW_aminotrans_5"/>
    <property type="match status" value="1"/>
</dbReference>
<comment type="cofactor">
    <cofactor evidence="14">
        <name>Mg(2+)</name>
        <dbReference type="ChEBI" id="CHEBI:18420"/>
    </cofactor>
    <text evidence="14">Binds 1 Mg(2+) ion per subunit.</text>
</comment>
<dbReference type="Gene3D" id="1.10.150.240">
    <property type="entry name" value="Putative phosphatase, domain 2"/>
    <property type="match status" value="1"/>
</dbReference>
<comment type="catalytic activity">
    <reaction evidence="11 15">
        <text>(2-aminoethyl)phosphonate + pyruvate = phosphonoacetaldehyde + L-alanine</text>
        <dbReference type="Rhea" id="RHEA:17021"/>
        <dbReference type="ChEBI" id="CHEBI:15361"/>
        <dbReference type="ChEBI" id="CHEBI:57418"/>
        <dbReference type="ChEBI" id="CHEBI:57972"/>
        <dbReference type="ChEBI" id="CHEBI:58383"/>
        <dbReference type="EC" id="2.6.1.37"/>
    </reaction>
</comment>
<dbReference type="Gene3D" id="3.40.50.1000">
    <property type="entry name" value="HAD superfamily/HAD-like"/>
    <property type="match status" value="1"/>
</dbReference>
<dbReference type="InterPro" id="IPR015422">
    <property type="entry name" value="PyrdxlP-dep_Trfase_small"/>
</dbReference>
<keyword evidence="5 14" id="KW-0479">Metal-binding</keyword>
<comment type="function">
    <text evidence="13 15">Involved in phosphonate degradation.</text>
</comment>
<dbReference type="EC" id="3.11.1.1" evidence="14"/>
<dbReference type="NCBIfam" id="TIGR02326">
    <property type="entry name" value="transamin_PhnW"/>
    <property type="match status" value="1"/>
</dbReference>
<accession>A0A411X2M1</accession>
<comment type="catalytic activity">
    <reaction evidence="12 14">
        <text>phosphonoacetaldehyde + H2O = acetaldehyde + phosphate + H(+)</text>
        <dbReference type="Rhea" id="RHEA:18905"/>
        <dbReference type="ChEBI" id="CHEBI:15343"/>
        <dbReference type="ChEBI" id="CHEBI:15377"/>
        <dbReference type="ChEBI" id="CHEBI:15378"/>
        <dbReference type="ChEBI" id="CHEBI:43474"/>
        <dbReference type="ChEBI" id="CHEBI:58383"/>
        <dbReference type="EC" id="3.11.1.1"/>
    </reaction>
</comment>
<dbReference type="InterPro" id="IPR023198">
    <property type="entry name" value="PGP-like_dom2"/>
</dbReference>
<feature type="active site" description="Nucleophile" evidence="14">
    <location>
        <position position="383"/>
    </location>
</feature>
<dbReference type="SUPFAM" id="SSF56784">
    <property type="entry name" value="HAD-like"/>
    <property type="match status" value="1"/>
</dbReference>
<evidence type="ECO:0000256" key="10">
    <source>
        <dbReference type="ARBA" id="ARBA00023317"/>
    </source>
</evidence>
<keyword evidence="7 14" id="KW-0460">Magnesium</keyword>
<comment type="similarity">
    <text evidence="15">Belongs to the class-V pyridoxal-phosphate-dependent aminotransferase family. PhnW subfamily.</text>
</comment>
<evidence type="ECO:0000256" key="15">
    <source>
        <dbReference type="HAMAP-Rule" id="MF_01376"/>
    </source>
</evidence>
<reference evidence="18 19" key="2">
    <citation type="submission" date="2019-02" db="EMBL/GenBank/DDBJ databases">
        <title>Draft Genome Sequences of Six Type Strains of the Genus Massilia.</title>
        <authorList>
            <person name="Miess H."/>
            <person name="Frediansyhah A."/>
            <person name="Gross H."/>
        </authorList>
    </citation>
    <scope>NUCLEOTIDE SEQUENCE [LARGE SCALE GENOMIC DNA]</scope>
    <source>
        <strain evidence="18 19">DSM 17472</strain>
    </source>
</reference>
<evidence type="ECO:0000256" key="14">
    <source>
        <dbReference type="HAMAP-Rule" id="MF_01375"/>
    </source>
</evidence>
<dbReference type="Pfam" id="PF00702">
    <property type="entry name" value="Hydrolase"/>
    <property type="match status" value="1"/>
</dbReference>
<keyword evidence="10 15" id="KW-0670">Pyruvate</keyword>
<evidence type="ECO:0000256" key="3">
    <source>
        <dbReference type="ARBA" id="ARBA00022576"/>
    </source>
</evidence>
<evidence type="ECO:0000256" key="7">
    <source>
        <dbReference type="ARBA" id="ARBA00022842"/>
    </source>
</evidence>
<dbReference type="InterPro" id="IPR012703">
    <property type="entry name" value="NH2EtPonate_pyrv_transaminase"/>
</dbReference>
<evidence type="ECO:0000256" key="4">
    <source>
        <dbReference type="ARBA" id="ARBA00022679"/>
    </source>
</evidence>
<dbReference type="SFLD" id="SFLDS00003">
    <property type="entry name" value="Haloacid_Dehalogenase"/>
    <property type="match status" value="1"/>
</dbReference>
<dbReference type="EMBL" id="CP036401">
    <property type="protein sequence ID" value="QBI03229.1"/>
    <property type="molecule type" value="Genomic_DNA"/>
</dbReference>
<feature type="binding site" evidence="14">
    <location>
        <position position="558"/>
    </location>
    <ligand>
        <name>Mg(2+)</name>
        <dbReference type="ChEBI" id="CHEBI:18420"/>
    </ligand>
</feature>
<dbReference type="NCBIfam" id="TIGR01422">
    <property type="entry name" value="phosphonatase"/>
    <property type="match status" value="1"/>
</dbReference>
<dbReference type="Gene3D" id="3.40.640.10">
    <property type="entry name" value="Type I PLP-dependent aspartate aminotransferase-like (Major domain)"/>
    <property type="match status" value="1"/>
</dbReference>
<reference evidence="17" key="1">
    <citation type="journal article" date="2014" name="Int. J. Syst. Evol. Microbiol.">
        <title>Complete genome sequence of Corynebacterium casei LMG S-19264T (=DSM 44701T), isolated from a smear-ripened cheese.</title>
        <authorList>
            <consortium name="US DOE Joint Genome Institute (JGI-PGF)"/>
            <person name="Walter F."/>
            <person name="Albersmeier A."/>
            <person name="Kalinowski J."/>
            <person name="Ruckert C."/>
        </authorList>
    </citation>
    <scope>NUCLEOTIDE SEQUENCE</scope>
    <source>
        <strain evidence="17">KCTC 12343</strain>
    </source>
</reference>
<dbReference type="SUPFAM" id="SSF53383">
    <property type="entry name" value="PLP-dependent transferases"/>
    <property type="match status" value="1"/>
</dbReference>
<feature type="modified residue" description="N6-(pyridoxal phosphate)lysine" evidence="15">
    <location>
        <position position="191"/>
    </location>
</feature>
<dbReference type="Pfam" id="PF00266">
    <property type="entry name" value="Aminotran_5"/>
    <property type="match status" value="1"/>
</dbReference>
<dbReference type="AlphaFoldDB" id="A0A411X2M1"/>
<keyword evidence="8 15" id="KW-0663">Pyridoxal phosphate</keyword>
<dbReference type="PANTHER" id="PTHR42778:SF1">
    <property type="entry name" value="2-AMINOETHYLPHOSPHONATE--PYRUVATE TRANSAMINASE"/>
    <property type="match status" value="1"/>
</dbReference>
<dbReference type="FunFam" id="1.10.150.240:FF:000006">
    <property type="entry name" value="Phosphonoacetaldehyde hydrolase"/>
    <property type="match status" value="1"/>
</dbReference>
<proteinExistence type="inferred from homology"/>
<dbReference type="PANTHER" id="PTHR42778">
    <property type="entry name" value="2-AMINOETHYLPHOSPHONATE--PYRUVATE TRANSAMINASE"/>
    <property type="match status" value="1"/>
</dbReference>
<dbReference type="EMBL" id="BMWV01000025">
    <property type="protein sequence ID" value="GGY68965.1"/>
    <property type="molecule type" value="Genomic_DNA"/>
</dbReference>
<comment type="cofactor">
    <cofactor evidence="1 15">
        <name>pyridoxal 5'-phosphate</name>
        <dbReference type="ChEBI" id="CHEBI:597326"/>
    </cofactor>
</comment>
<dbReference type="GO" id="GO:0050194">
    <property type="term" value="F:phosphonoacetaldehyde hydrolase activity"/>
    <property type="evidence" value="ECO:0007669"/>
    <property type="project" value="UniProtKB-UniRule"/>
</dbReference>
<feature type="binding site" evidence="14">
    <location>
        <position position="383"/>
    </location>
    <ligand>
        <name>Mg(2+)</name>
        <dbReference type="ChEBI" id="CHEBI:18420"/>
    </ligand>
</feature>
<gene>
    <name evidence="14" type="primary">phnX</name>
    <name evidence="15" type="synonym">phnW</name>
    <name evidence="18" type="ORF">EYF70_22160</name>
    <name evidence="17" type="ORF">GCM10007387_58790</name>
</gene>
<dbReference type="InterPro" id="IPR015421">
    <property type="entry name" value="PyrdxlP-dep_Trfase_major"/>
</dbReference>
<keyword evidence="3 15" id="KW-0032">Aminotransferase</keyword>
<evidence type="ECO:0000256" key="8">
    <source>
        <dbReference type="ARBA" id="ARBA00022898"/>
    </source>
</evidence>
<evidence type="ECO:0000256" key="12">
    <source>
        <dbReference type="ARBA" id="ARBA00052005"/>
    </source>
</evidence>
<sequence>MQAPLLLTPGPLTTTARTKNAMQYDWGSWDGDFNALTARIGRRLVGIIDGGDDYVCVPLQGSGTFAVEAAIGTLVPRDGKLLVLANGAYGKRMAQLAAVMGRRVEVEDFGETSAVDPAVVRARLAADPHITHVGVIHCETSTGILNPLPAIAAEVAAAGRALVIDAMSAFGALPLSCRELAFEAVIGSSNKCLEGVPGMGFVLVRRAALEQAEGRAHSLSLDLHDQWRYMHRTGQWRYTPPTHVVAAFDCALDQYEEQGGQPARLARYSANCKALVEGLAAIGLRSFLPADVQAPIIVTVYAPDHPNWNFGEFYRRVKEHGVILYPGKLTAVETFRVGCIGAIEAADIERAVAAVATVLGEMGISRPRRAAPCEGGVQAVIFDWAGTMVDFGSFAPTQVLIDAFEGFGVRISLAEARVPMGLAKWDHIQALGRQDGVAQRWQQRFGAPMTDSDVDTLYSAFLPLQVERVGQYSAPIAGAVDVLAALRARGVKIGSCTGYPRVVVDRLLPRAAADGLVVDHVVATDDLPAGGRPGPWMALDNVVALGVTDVRACVKVDDTVPGIAEGLAAGMWTVGVALSGNEVGLAEQELAALPGEERERRFDAAAATLRAAGAHYVIGTIADLPEVIARIDARLARGERP</sequence>
<dbReference type="Proteomes" id="UP000628442">
    <property type="component" value="Unassembled WGS sequence"/>
</dbReference>
<dbReference type="InterPro" id="IPR000192">
    <property type="entry name" value="Aminotrans_V_dom"/>
</dbReference>
<protein>
    <recommendedName>
        <fullName evidence="14 15">Multifunctional fusion protein</fullName>
    </recommendedName>
    <domain>
        <recommendedName>
            <fullName evidence="15">2-aminoethylphosphonate--pyruvate transaminase</fullName>
            <ecNumber evidence="15">2.6.1.37</ecNumber>
        </recommendedName>
        <alternativeName>
            <fullName evidence="15">2-aminoethylphosphonate aminotransferase</fullName>
        </alternativeName>
        <alternativeName>
            <fullName evidence="15">AEP transaminase</fullName>
            <shortName evidence="15">AEPT</shortName>
        </alternativeName>
    </domain>
    <domain>
        <recommendedName>
            <fullName evidence="14">Phosphonoacetaldehyde hydrolase</fullName>
            <shortName evidence="14">Phosphonatase</shortName>
            <ecNumber evidence="14">3.11.1.1</ecNumber>
        </recommendedName>
        <alternativeName>
            <fullName evidence="14">Phosphonoacetaldehyde phosphonohydrolase</fullName>
        </alternativeName>
    </domain>
</protein>
<evidence type="ECO:0000313" key="20">
    <source>
        <dbReference type="Proteomes" id="UP000628442"/>
    </source>
</evidence>
<dbReference type="InterPro" id="IPR006323">
    <property type="entry name" value="Phosphonoacetald_hydro"/>
</dbReference>
<evidence type="ECO:0000256" key="9">
    <source>
        <dbReference type="ARBA" id="ARBA00023270"/>
    </source>
</evidence>
<dbReference type="Proteomes" id="UP000292307">
    <property type="component" value="Chromosome"/>
</dbReference>
<evidence type="ECO:0000256" key="11">
    <source>
        <dbReference type="ARBA" id="ARBA00049460"/>
    </source>
</evidence>
<keyword evidence="4 15" id="KW-0808">Transferase</keyword>
<evidence type="ECO:0000313" key="18">
    <source>
        <dbReference type="EMBL" id="QBI03229.1"/>
    </source>
</evidence>
<evidence type="ECO:0000259" key="16">
    <source>
        <dbReference type="Pfam" id="PF00266"/>
    </source>
</evidence>
<keyword evidence="9 14" id="KW-0704">Schiff base</keyword>
<evidence type="ECO:0000313" key="19">
    <source>
        <dbReference type="Proteomes" id="UP000292307"/>
    </source>
</evidence>
<evidence type="ECO:0000256" key="13">
    <source>
        <dbReference type="ARBA" id="ARBA00056573"/>
    </source>
</evidence>
<evidence type="ECO:0000256" key="1">
    <source>
        <dbReference type="ARBA" id="ARBA00001933"/>
    </source>
</evidence>
<evidence type="ECO:0000313" key="17">
    <source>
        <dbReference type="EMBL" id="GGY68965.1"/>
    </source>
</evidence>
<dbReference type="GO" id="GO:0000287">
    <property type="term" value="F:magnesium ion binding"/>
    <property type="evidence" value="ECO:0007669"/>
    <property type="project" value="UniProtKB-UniRule"/>
</dbReference>
<name>A0A411X2M1_9BURK</name>
<dbReference type="GO" id="GO:0019700">
    <property type="term" value="P:organic phosphonate catabolic process"/>
    <property type="evidence" value="ECO:0007669"/>
    <property type="project" value="UniProtKB-UniRule"/>
</dbReference>
<keyword evidence="6 14" id="KW-0378">Hydrolase</keyword>
<comment type="similarity">
    <text evidence="14">Belongs to the HAD-like hydrolase superfamily. PhnX family.</text>
</comment>
<dbReference type="InterPro" id="IPR015424">
    <property type="entry name" value="PyrdxlP-dep_Trfase"/>
</dbReference>
<dbReference type="GO" id="GO:0047304">
    <property type="term" value="F:2-aminoethylphosphonate-pyruvate transaminase activity"/>
    <property type="evidence" value="ECO:0007669"/>
    <property type="project" value="UniProtKB-UniRule"/>
</dbReference>
<dbReference type="Gene3D" id="3.90.1150.10">
    <property type="entry name" value="Aspartate Aminotransferase, domain 1"/>
    <property type="match status" value="1"/>
</dbReference>
<dbReference type="OrthoDB" id="9766472at2"/>
<dbReference type="EC" id="2.6.1.37" evidence="15"/>